<proteinExistence type="predicted"/>
<dbReference type="Proteomes" id="UP000647860">
    <property type="component" value="Unassembled WGS sequence"/>
</dbReference>
<comment type="cofactor">
    <cofactor evidence="1">
        <name>pyridoxal 5'-phosphate</name>
        <dbReference type="ChEBI" id="CHEBI:597326"/>
    </cofactor>
</comment>
<dbReference type="PANTHER" id="PTHR48078:SF6">
    <property type="entry name" value="L-THREONINE DEHYDRATASE CATABOLIC TDCB"/>
    <property type="match status" value="1"/>
</dbReference>
<dbReference type="SUPFAM" id="SSF53686">
    <property type="entry name" value="Tryptophan synthase beta subunit-like PLP-dependent enzymes"/>
    <property type="match status" value="1"/>
</dbReference>
<reference evidence="5 6" key="1">
    <citation type="submission" date="2021-01" db="EMBL/GenBank/DDBJ databases">
        <title>Whole genome shotgun sequence of Verrucosispora gifhornensis NBRC 16317.</title>
        <authorList>
            <person name="Komaki H."/>
            <person name="Tamura T."/>
        </authorList>
    </citation>
    <scope>NUCLEOTIDE SEQUENCE [LARGE SCALE GENOMIC DNA]</scope>
    <source>
        <strain evidence="5 6">NBRC 16317</strain>
    </source>
</reference>
<protein>
    <submittedName>
        <fullName evidence="5">Threonine synthase</fullName>
    </submittedName>
</protein>
<evidence type="ECO:0000313" key="5">
    <source>
        <dbReference type="EMBL" id="GIJ16952.1"/>
    </source>
</evidence>
<dbReference type="InterPro" id="IPR000634">
    <property type="entry name" value="Ser/Thr_deHydtase_PyrdxlP-BS"/>
</dbReference>
<dbReference type="NCBIfam" id="NF006050">
    <property type="entry name" value="PRK08197.1"/>
    <property type="match status" value="1"/>
</dbReference>
<dbReference type="InterPro" id="IPR036052">
    <property type="entry name" value="TrpB-like_PALP_sf"/>
</dbReference>
<organism evidence="5 6">
    <name type="scientific">Micromonospora gifhornensis</name>
    <dbReference type="NCBI Taxonomy" id="84594"/>
    <lineage>
        <taxon>Bacteria</taxon>
        <taxon>Bacillati</taxon>
        <taxon>Actinomycetota</taxon>
        <taxon>Actinomycetes</taxon>
        <taxon>Micromonosporales</taxon>
        <taxon>Micromonosporaceae</taxon>
        <taxon>Micromonospora</taxon>
    </lineage>
</organism>
<feature type="domain" description="Tryptophan synthase beta chain-like PALP" evidence="4">
    <location>
        <begin position="105"/>
        <end position="411"/>
    </location>
</feature>
<comment type="caution">
    <text evidence="5">The sequence shown here is derived from an EMBL/GenBank/DDBJ whole genome shotgun (WGS) entry which is preliminary data.</text>
</comment>
<evidence type="ECO:0000256" key="1">
    <source>
        <dbReference type="ARBA" id="ARBA00001933"/>
    </source>
</evidence>
<dbReference type="Gene3D" id="3.40.50.1100">
    <property type="match status" value="2"/>
</dbReference>
<keyword evidence="2" id="KW-0663">Pyridoxal phosphate</keyword>
<evidence type="ECO:0000256" key="3">
    <source>
        <dbReference type="ARBA" id="ARBA00023239"/>
    </source>
</evidence>
<dbReference type="PROSITE" id="PS00165">
    <property type="entry name" value="DEHYDRATASE_SER_THR"/>
    <property type="match status" value="1"/>
</dbReference>
<dbReference type="PANTHER" id="PTHR48078">
    <property type="entry name" value="THREONINE DEHYDRATASE, MITOCHONDRIAL-RELATED"/>
    <property type="match status" value="1"/>
</dbReference>
<keyword evidence="6" id="KW-1185">Reference proteome</keyword>
<evidence type="ECO:0000256" key="2">
    <source>
        <dbReference type="ARBA" id="ARBA00022898"/>
    </source>
</evidence>
<gene>
    <name evidence="5" type="primary">thrC</name>
    <name evidence="5" type="ORF">Vgi01_36360</name>
</gene>
<keyword evidence="3" id="KW-0456">Lyase</keyword>
<dbReference type="CDD" id="cd01563">
    <property type="entry name" value="Thr-synth_1"/>
    <property type="match status" value="1"/>
</dbReference>
<accession>A0ABQ4IGB6</accession>
<evidence type="ECO:0000259" key="4">
    <source>
        <dbReference type="Pfam" id="PF00291"/>
    </source>
</evidence>
<name>A0ABQ4IGB6_9ACTN</name>
<dbReference type="InterPro" id="IPR050147">
    <property type="entry name" value="Ser/Thr_Dehydratase"/>
</dbReference>
<dbReference type="EMBL" id="BOPA01000025">
    <property type="protein sequence ID" value="GIJ16952.1"/>
    <property type="molecule type" value="Genomic_DNA"/>
</dbReference>
<dbReference type="InterPro" id="IPR001926">
    <property type="entry name" value="TrpB-like_PALP"/>
</dbReference>
<sequence length="430" mass="45585">MRVWLTGPHWQTPPWFPAPRRVASRRAETARSIVYLTHLECPGCGREHDADVPQNLCDCGSPLLARYDLATVAGVLQPERFGLRPATLWRYRELLPVADPAHVTTLGEGWTPMLRAPTYGAWIGVDELLVKDEGLTPTGSFKARGAAVGVSRARELGIRRIAMPTNGNAGAAWATYAARAGLGAIIAMPVDAPSICRRECVAAGADLRLVDGLIGDAGRQIAALVGASAGTIFDAGTLREPYRLEGKKTMGYEIVEQLGWQVPDVIIYPTGGGVGLIGIHKALGELRELGWVEDSLPRLVAVQSTGCAPIVRAFAAGEDRADPWPDAHTVAFGITVPAPLGDQLILAALRASAGTAIAVDDAEILADLRDFAAREGLLLCPEGAACLTAARKLRAGGWIRSGERVVVLNTGAGVKYPDTVDVSDVPVLPR</sequence>
<dbReference type="Pfam" id="PF00291">
    <property type="entry name" value="PALP"/>
    <property type="match status" value="1"/>
</dbReference>
<evidence type="ECO:0000313" key="6">
    <source>
        <dbReference type="Proteomes" id="UP000647860"/>
    </source>
</evidence>